<keyword evidence="2" id="KW-1185">Reference proteome</keyword>
<organism evidence="1 2">
    <name type="scientific">Penicillium italicum</name>
    <name type="common">Blue mold</name>
    <dbReference type="NCBI Taxonomy" id="40296"/>
    <lineage>
        <taxon>Eukaryota</taxon>
        <taxon>Fungi</taxon>
        <taxon>Dikarya</taxon>
        <taxon>Ascomycota</taxon>
        <taxon>Pezizomycotina</taxon>
        <taxon>Eurotiomycetes</taxon>
        <taxon>Eurotiomycetidae</taxon>
        <taxon>Eurotiales</taxon>
        <taxon>Aspergillaceae</taxon>
        <taxon>Penicillium</taxon>
    </lineage>
</organism>
<evidence type="ECO:0000313" key="2">
    <source>
        <dbReference type="Proteomes" id="UP000030104"/>
    </source>
</evidence>
<dbReference type="OrthoDB" id="2156052at2759"/>
<dbReference type="EMBL" id="JQGA01001154">
    <property type="protein sequence ID" value="KGO69313.1"/>
    <property type="molecule type" value="Genomic_DNA"/>
</dbReference>
<reference evidence="1 2" key="1">
    <citation type="journal article" date="2015" name="Mol. Plant Microbe Interact.">
        <title>Genome, transcriptome, and functional analyses of Penicillium expansum provide new insights into secondary metabolism and pathogenicity.</title>
        <authorList>
            <person name="Ballester A.R."/>
            <person name="Marcet-Houben M."/>
            <person name="Levin E."/>
            <person name="Sela N."/>
            <person name="Selma-Lazaro C."/>
            <person name="Carmona L."/>
            <person name="Wisniewski M."/>
            <person name="Droby S."/>
            <person name="Gonzalez-Candelas L."/>
            <person name="Gabaldon T."/>
        </authorList>
    </citation>
    <scope>NUCLEOTIDE SEQUENCE [LARGE SCALE GENOMIC DNA]</scope>
    <source>
        <strain evidence="1 2">PHI-1</strain>
    </source>
</reference>
<protein>
    <submittedName>
        <fullName evidence="1">Uncharacterized protein</fullName>
    </submittedName>
</protein>
<sequence>MGWSTDMLWDDIGSRLIFIEMVDVKWLKGPRALEPTSDNTWHGLRVGAGESR</sequence>
<proteinExistence type="predicted"/>
<dbReference type="AlphaFoldDB" id="A0A0A2KQS0"/>
<gene>
    <name evidence="1" type="ORF">PITC_094660</name>
</gene>
<dbReference type="PhylomeDB" id="A0A0A2KQS0"/>
<dbReference type="STRING" id="40296.A0A0A2KQS0"/>
<name>A0A0A2KQS0_PENIT</name>
<evidence type="ECO:0000313" key="1">
    <source>
        <dbReference type="EMBL" id="KGO69313.1"/>
    </source>
</evidence>
<accession>A0A0A2KQS0</accession>
<dbReference type="HOGENOM" id="CLU_3087955_0_0_1"/>
<comment type="caution">
    <text evidence="1">The sequence shown here is derived from an EMBL/GenBank/DDBJ whole genome shotgun (WGS) entry which is preliminary data.</text>
</comment>
<dbReference type="Proteomes" id="UP000030104">
    <property type="component" value="Unassembled WGS sequence"/>
</dbReference>